<evidence type="ECO:0000256" key="1">
    <source>
        <dbReference type="SAM" id="Phobius"/>
    </source>
</evidence>
<keyword evidence="1" id="KW-0812">Transmembrane</keyword>
<dbReference type="InterPro" id="IPR005183">
    <property type="entry name" value="DUF305_CopM-like"/>
</dbReference>
<keyword evidence="4" id="KW-1185">Reference proteome</keyword>
<keyword evidence="1" id="KW-0472">Membrane</keyword>
<name>A0A1G4PTJ5_9CAUL</name>
<evidence type="ECO:0000259" key="2">
    <source>
        <dbReference type="Pfam" id="PF03713"/>
    </source>
</evidence>
<dbReference type="InterPro" id="IPR012347">
    <property type="entry name" value="Ferritin-like"/>
</dbReference>
<organism evidence="3 4">
    <name type="scientific">Asticcacaulis taihuensis</name>
    <dbReference type="NCBI Taxonomy" id="260084"/>
    <lineage>
        <taxon>Bacteria</taxon>
        <taxon>Pseudomonadati</taxon>
        <taxon>Pseudomonadota</taxon>
        <taxon>Alphaproteobacteria</taxon>
        <taxon>Caulobacterales</taxon>
        <taxon>Caulobacteraceae</taxon>
        <taxon>Asticcacaulis</taxon>
    </lineage>
</organism>
<dbReference type="AlphaFoldDB" id="A0A1G4PTJ5"/>
<dbReference type="RefSeq" id="WP_090643588.1">
    <property type="nucleotide sequence ID" value="NZ_CBCRYE010000001.1"/>
</dbReference>
<feature type="transmembrane region" description="Helical" evidence="1">
    <location>
        <begin position="21"/>
        <end position="43"/>
    </location>
</feature>
<dbReference type="OrthoDB" id="517560at2"/>
<sequence length="166" mass="18787">MEKHEAGHASHDMAMKGNSHYVKFWISLAVNAVLMFVLMFVMIDTFAEFIPNINFVYMALVMAAPMGIIMLASMPMMYADKRKNLISYAVLVLLFIASFAFIRNQTLVGNSGFLASMIPHHSGAILMCRKARITDPEIVALCKNIETSQRQEIDEMKAIQKRHSER</sequence>
<feature type="transmembrane region" description="Helical" evidence="1">
    <location>
        <begin position="55"/>
        <end position="73"/>
    </location>
</feature>
<dbReference type="Pfam" id="PF03713">
    <property type="entry name" value="DUF305"/>
    <property type="match status" value="1"/>
</dbReference>
<feature type="domain" description="DUF305" evidence="2">
    <location>
        <begin position="112"/>
        <end position="162"/>
    </location>
</feature>
<dbReference type="Gene3D" id="1.20.1260.10">
    <property type="match status" value="1"/>
</dbReference>
<feature type="transmembrane region" description="Helical" evidence="1">
    <location>
        <begin position="85"/>
        <end position="102"/>
    </location>
</feature>
<reference evidence="4" key="1">
    <citation type="submission" date="2016-10" db="EMBL/GenBank/DDBJ databases">
        <authorList>
            <person name="Varghese N."/>
            <person name="Submissions S."/>
        </authorList>
    </citation>
    <scope>NUCLEOTIDE SEQUENCE [LARGE SCALE GENOMIC DNA]</scope>
    <source>
        <strain evidence="4">CGMCC 1.3431</strain>
    </source>
</reference>
<keyword evidence="1" id="KW-1133">Transmembrane helix</keyword>
<gene>
    <name evidence="3" type="ORF">SAMN02927928_0649</name>
</gene>
<evidence type="ECO:0000313" key="4">
    <source>
        <dbReference type="Proteomes" id="UP000199150"/>
    </source>
</evidence>
<accession>A0A1G4PTJ5</accession>
<dbReference type="EMBL" id="FMTS01000001">
    <property type="protein sequence ID" value="SCW35515.1"/>
    <property type="molecule type" value="Genomic_DNA"/>
</dbReference>
<protein>
    <recommendedName>
        <fullName evidence="2">DUF305 domain-containing protein</fullName>
    </recommendedName>
</protein>
<dbReference type="STRING" id="260084.SAMN02927928_0649"/>
<dbReference type="Proteomes" id="UP000199150">
    <property type="component" value="Unassembled WGS sequence"/>
</dbReference>
<proteinExistence type="predicted"/>
<evidence type="ECO:0000313" key="3">
    <source>
        <dbReference type="EMBL" id="SCW35515.1"/>
    </source>
</evidence>